<dbReference type="Gene3D" id="3.10.10.10">
    <property type="entry name" value="HIV Type 1 Reverse Transcriptase, subunit A, domain 1"/>
    <property type="match status" value="1"/>
</dbReference>
<dbReference type="PROSITE" id="PS50878">
    <property type="entry name" value="RT_POL"/>
    <property type="match status" value="1"/>
</dbReference>
<keyword evidence="21" id="KW-1185">Reference proteome</keyword>
<evidence type="ECO:0000256" key="5">
    <source>
        <dbReference type="ARBA" id="ARBA00022722"/>
    </source>
</evidence>
<dbReference type="InterPro" id="IPR043502">
    <property type="entry name" value="DNA/RNA_pol_sf"/>
</dbReference>
<dbReference type="Gene3D" id="3.10.20.370">
    <property type="match status" value="1"/>
</dbReference>
<dbReference type="InterPro" id="IPR000477">
    <property type="entry name" value="RT_dom"/>
</dbReference>
<accession>A0A671WQ16</accession>
<evidence type="ECO:0000259" key="16">
    <source>
        <dbReference type="PROSITE" id="PS50175"/>
    </source>
</evidence>
<keyword evidence="9" id="KW-0694">RNA-binding</keyword>
<dbReference type="Gene3D" id="3.30.70.270">
    <property type="match status" value="2"/>
</dbReference>
<dbReference type="InterPro" id="IPR002156">
    <property type="entry name" value="RNaseH_domain"/>
</dbReference>
<evidence type="ECO:0000256" key="8">
    <source>
        <dbReference type="ARBA" id="ARBA00022842"/>
    </source>
</evidence>
<dbReference type="GO" id="GO:0006310">
    <property type="term" value="P:DNA recombination"/>
    <property type="evidence" value="ECO:0007669"/>
    <property type="project" value="UniProtKB-KW"/>
</dbReference>
<dbReference type="Ensembl" id="ENSSAUT00010042133.1">
    <property type="protein sequence ID" value="ENSSAUP00010039979.1"/>
    <property type="gene ID" value="ENSSAUG00010016805.1"/>
</dbReference>
<reference evidence="20" key="3">
    <citation type="submission" date="2025-09" db="UniProtKB">
        <authorList>
            <consortium name="Ensembl"/>
        </authorList>
    </citation>
    <scope>IDENTIFICATION</scope>
</reference>
<dbReference type="Pfam" id="PF00665">
    <property type="entry name" value="rve"/>
    <property type="match status" value="1"/>
</dbReference>
<dbReference type="GO" id="GO:0003964">
    <property type="term" value="F:RNA-directed DNA polymerase activity"/>
    <property type="evidence" value="ECO:0007669"/>
    <property type="project" value="UniProtKB-KW"/>
</dbReference>
<evidence type="ECO:0000313" key="21">
    <source>
        <dbReference type="Proteomes" id="UP000472265"/>
    </source>
</evidence>
<dbReference type="PROSITE" id="PS50994">
    <property type="entry name" value="INTEGRASE"/>
    <property type="match status" value="1"/>
</dbReference>
<dbReference type="SUPFAM" id="SSF50630">
    <property type="entry name" value="Acid proteases"/>
    <property type="match status" value="1"/>
</dbReference>
<dbReference type="Gene3D" id="2.30.30.850">
    <property type="match status" value="1"/>
</dbReference>
<dbReference type="InterPro" id="IPR001995">
    <property type="entry name" value="Peptidase_A2_cat"/>
</dbReference>
<keyword evidence="8" id="KW-0460">Magnesium</keyword>
<keyword evidence="5" id="KW-0540">Nuclease</keyword>
<dbReference type="InParanoid" id="A0A671WQ16"/>
<dbReference type="Gene3D" id="3.30.420.10">
    <property type="entry name" value="Ribonuclease H-like superfamily/Ribonuclease H"/>
    <property type="match status" value="2"/>
</dbReference>
<dbReference type="InterPro" id="IPR012337">
    <property type="entry name" value="RNaseH-like_sf"/>
</dbReference>
<evidence type="ECO:0000256" key="7">
    <source>
        <dbReference type="ARBA" id="ARBA00022801"/>
    </source>
</evidence>
<dbReference type="InterPro" id="IPR001584">
    <property type="entry name" value="Integrase_cat-core"/>
</dbReference>
<dbReference type="EC" id="3.1.26.4" evidence="2"/>
<dbReference type="Gene3D" id="2.40.70.10">
    <property type="entry name" value="Acid Proteases"/>
    <property type="match status" value="1"/>
</dbReference>
<evidence type="ECO:0000256" key="9">
    <source>
        <dbReference type="ARBA" id="ARBA00022884"/>
    </source>
</evidence>
<dbReference type="Proteomes" id="UP000472265">
    <property type="component" value="Chromosome 16"/>
</dbReference>
<keyword evidence="12" id="KW-0233">DNA recombination</keyword>
<dbReference type="InterPro" id="IPR018061">
    <property type="entry name" value="Retropepsins"/>
</dbReference>
<feature type="domain" description="Integrase catalytic" evidence="19">
    <location>
        <begin position="1071"/>
        <end position="1229"/>
    </location>
</feature>
<evidence type="ECO:0000259" key="19">
    <source>
        <dbReference type="PROSITE" id="PS50994"/>
    </source>
</evidence>
<dbReference type="PROSITE" id="PS50879">
    <property type="entry name" value="RNASE_H_1"/>
    <property type="match status" value="1"/>
</dbReference>
<dbReference type="SUPFAM" id="SSF53098">
    <property type="entry name" value="Ribonuclease H-like"/>
    <property type="match status" value="2"/>
</dbReference>
<reference evidence="20" key="2">
    <citation type="submission" date="2025-08" db="UniProtKB">
        <authorList>
            <consortium name="Ensembl"/>
        </authorList>
    </citation>
    <scope>IDENTIFICATION</scope>
</reference>
<dbReference type="Pfam" id="PF00078">
    <property type="entry name" value="RVT_1"/>
    <property type="match status" value="1"/>
</dbReference>
<reference evidence="20" key="1">
    <citation type="submission" date="2021-04" db="EMBL/GenBank/DDBJ databases">
        <authorList>
            <consortium name="Wellcome Sanger Institute Data Sharing"/>
        </authorList>
    </citation>
    <scope>NUCLEOTIDE SEQUENCE [LARGE SCALE GENOMIC DNA]</scope>
</reference>
<dbReference type="InterPro" id="IPR043128">
    <property type="entry name" value="Rev_trsase/Diguanyl_cyclase"/>
</dbReference>
<feature type="region of interest" description="Disordered" evidence="15">
    <location>
        <begin position="1344"/>
        <end position="1365"/>
    </location>
</feature>
<keyword evidence="3" id="KW-0808">Transferase</keyword>
<dbReference type="InterPro" id="IPR041577">
    <property type="entry name" value="RT_RNaseH_2"/>
</dbReference>
<dbReference type="PROSITE" id="PS00141">
    <property type="entry name" value="ASP_PROTEASE"/>
    <property type="match status" value="1"/>
</dbReference>
<evidence type="ECO:0000256" key="13">
    <source>
        <dbReference type="ARBA" id="ARBA00023268"/>
    </source>
</evidence>
<dbReference type="GeneTree" id="ENSGT00940000160750"/>
<evidence type="ECO:0000256" key="12">
    <source>
        <dbReference type="ARBA" id="ARBA00023172"/>
    </source>
</evidence>
<feature type="domain" description="RNase H type-1" evidence="18">
    <location>
        <begin position="794"/>
        <end position="945"/>
    </location>
</feature>
<dbReference type="CDD" id="cd09273">
    <property type="entry name" value="RNase_HI_RT_Bel"/>
    <property type="match status" value="1"/>
</dbReference>
<dbReference type="GO" id="GO:0006508">
    <property type="term" value="P:proteolysis"/>
    <property type="evidence" value="ECO:0007669"/>
    <property type="project" value="InterPro"/>
</dbReference>
<evidence type="ECO:0000256" key="15">
    <source>
        <dbReference type="SAM" id="MobiDB-lite"/>
    </source>
</evidence>
<dbReference type="PROSITE" id="PS50175">
    <property type="entry name" value="ASP_PROT_RETROV"/>
    <property type="match status" value="1"/>
</dbReference>
<dbReference type="Pfam" id="PF17919">
    <property type="entry name" value="RT_RNaseH_2"/>
    <property type="match status" value="1"/>
</dbReference>
<evidence type="ECO:0000256" key="11">
    <source>
        <dbReference type="ARBA" id="ARBA00022918"/>
    </source>
</evidence>
<feature type="domain" description="Peptidase A2" evidence="16">
    <location>
        <begin position="11"/>
        <end position="83"/>
    </location>
</feature>
<dbReference type="Pfam" id="PF00075">
    <property type="entry name" value="RNase_H"/>
    <property type="match status" value="1"/>
</dbReference>
<dbReference type="InterPro" id="IPR041588">
    <property type="entry name" value="Integrase_H2C2"/>
</dbReference>
<keyword evidence="13" id="KW-0511">Multifunctional enzyme</keyword>
<evidence type="ECO:0000259" key="18">
    <source>
        <dbReference type="PROSITE" id="PS50879"/>
    </source>
</evidence>
<evidence type="ECO:0000256" key="10">
    <source>
        <dbReference type="ARBA" id="ARBA00022908"/>
    </source>
</evidence>
<dbReference type="InterPro" id="IPR036397">
    <property type="entry name" value="RNaseH_sf"/>
</dbReference>
<evidence type="ECO:0000259" key="17">
    <source>
        <dbReference type="PROSITE" id="PS50878"/>
    </source>
</evidence>
<sequence length="1365" mass="152053">MLSIKVDTDVLPFLVDTGATCSTLIQAPPDKLSKQRITVMGFSGEKQTLPITIPLTTQIGGQTLMHSFVHSPTVPANLLGRDLLIKLGASILCSPDGLAVTLPDHTTLHCSGTPSGGQYLMAPVEEACADIYWGMIKPETPDTSGILSAYLQWKPLIAQIEPFVSPPDPPHVTLFYDRQQTDWYQEKFRDQLEGVCWDVHSQNIYVAPEGVAAGFDLAPEQLQWYMMEDEAAPHVSLAVHPQHQAKELGGMVKRALSVSDWRHTEIPQVLFSDSTRTYKILTNSSDIATLQHDQITRSHGREKTDHYLAQEILSSLPDHLWAEGPTDVGLTNCTPVTFKVKTDSPLWIRQYPHKPQAEAGIADTIEGLLQAGVLEQSYSSWNIPILPVEKKGTGKYRMAHDLRCINDILLTPTVPVPNPYVALANLDPSQTWFSCIDLANAFFCLPLAEERRDIFSFTYQGRQLRYTRLPQGFTLSPGIFNQVLKQVLKDCALPENTTLVQYVDDLLIAAPSAALCLAATKTILEHLAKTGFKVSKSKLQIARKQVSFLGRMVSQKGVGLSPAHRSTILHHPKPEKVKDVLSFLGLTGYSRNFVANYTGLTQPLRQLVRDQGMRNLSAKVEWTQLAEKAFIELKQSLATAAELATPDYKQPFFLDVSGTDGCINGILFQRKGGERVILMFVSIMLDNMERRHPPCTQHAAGIAKIIQKTAHIVMGHQLKILTTHSVVAYVNSETFTLTTLRQRRLSKILEAPNITFTHEGINMADQIGAGEPHLCVERAAKDEKVRTDLQASPIEGARDLFTDGCCFRHEQDGLRAAYAVVEDQGKETVVLKAERLEGTQSAQRAEVVAVIEALKIAQEQEVNIYTDSAYATGAVHVELGQWLRAGFITAGDKPIKHETEMKELAEALLLPKKVAIIKCKGHSTGKDKIARGNNAADQTAKQAAGYVERAILLCSETETGPPIDLKRLVDLQTKASPQEKTLWKARGATEVDGLWRGPDGRPLLPPEIRQTAMEEAHGIGHVGVAQMMRNLNHWWHPYMKDMAQYLTKTCEQCTQFNVKPTIKPEPGRYPLQTNPGKEIIIDYTDMIQTVRGYRYILMCVDAYTGWPEAWPAKREDSQTVIKSLINHYIPRHGFPEKIRSDNGTHFKNKDLQQVEAMLGLKHGFGTVYHPQSQGKVERMNQSVKTKLAKICAQTKLNWVDALPLALMSIRSSVNTSTGFTPDELQTGRAFPGPSSKLPLTEEEGQTMTKRAYYNELHSLVSHFSKQVQSQRTEESGHTSPEVGWVLLRVIKRKWTEPRWTGPFQITERTTHAVRLKGKGDTWFHWSQCAAAEEPQRTVADIHRNLQEQNAESADSVEGPAKKGAE</sequence>
<dbReference type="OMA" id="MSEWNTP"/>
<evidence type="ECO:0000256" key="2">
    <source>
        <dbReference type="ARBA" id="ARBA00012180"/>
    </source>
</evidence>
<dbReference type="SUPFAM" id="SSF56672">
    <property type="entry name" value="DNA/RNA polymerases"/>
    <property type="match status" value="1"/>
</dbReference>
<dbReference type="InterPro" id="IPR001969">
    <property type="entry name" value="Aspartic_peptidase_AS"/>
</dbReference>
<feature type="domain" description="Reverse transcriptase" evidence="17">
    <location>
        <begin position="369"/>
        <end position="553"/>
    </location>
</feature>
<proteinExistence type="inferred from homology"/>
<comment type="similarity">
    <text evidence="1">Belongs to the beta type-B retroviral polymerase family. HERV class-II K(HML-2) pol subfamily.</text>
</comment>
<evidence type="ECO:0000256" key="6">
    <source>
        <dbReference type="ARBA" id="ARBA00022759"/>
    </source>
</evidence>
<keyword evidence="11" id="KW-0695">RNA-directed DNA polymerase</keyword>
<dbReference type="Gene3D" id="1.10.340.70">
    <property type="match status" value="1"/>
</dbReference>
<dbReference type="GO" id="GO:0015074">
    <property type="term" value="P:DNA integration"/>
    <property type="evidence" value="ECO:0007669"/>
    <property type="project" value="UniProtKB-KW"/>
</dbReference>
<dbReference type="GO" id="GO:0004190">
    <property type="term" value="F:aspartic-type endopeptidase activity"/>
    <property type="evidence" value="ECO:0007669"/>
    <property type="project" value="InterPro"/>
</dbReference>
<keyword evidence="6" id="KW-0255">Endonuclease</keyword>
<evidence type="ECO:0000256" key="4">
    <source>
        <dbReference type="ARBA" id="ARBA00022695"/>
    </source>
</evidence>
<dbReference type="InterPro" id="IPR050951">
    <property type="entry name" value="Retrovirus_Pol_polyprotein"/>
</dbReference>
<keyword evidence="10" id="KW-0229">DNA integration</keyword>
<dbReference type="Pfam" id="PF00077">
    <property type="entry name" value="RVP"/>
    <property type="match status" value="1"/>
</dbReference>
<dbReference type="PANTHER" id="PTHR37984:SF5">
    <property type="entry name" value="PROTEIN NYNRIN-LIKE"/>
    <property type="match status" value="1"/>
</dbReference>
<dbReference type="InterPro" id="IPR021109">
    <property type="entry name" value="Peptidase_aspartic_dom_sf"/>
</dbReference>
<dbReference type="Pfam" id="PF17921">
    <property type="entry name" value="Integrase_H2C2"/>
    <property type="match status" value="1"/>
</dbReference>
<evidence type="ECO:0000256" key="14">
    <source>
        <dbReference type="ARBA" id="ARBA00039658"/>
    </source>
</evidence>
<feature type="region of interest" description="Disordered" evidence="15">
    <location>
        <begin position="1218"/>
        <end position="1242"/>
    </location>
</feature>
<name>A0A671WQ16_SPAAU</name>
<organism evidence="20 21">
    <name type="scientific">Sparus aurata</name>
    <name type="common">Gilthead sea bream</name>
    <dbReference type="NCBI Taxonomy" id="8175"/>
    <lineage>
        <taxon>Eukaryota</taxon>
        <taxon>Metazoa</taxon>
        <taxon>Chordata</taxon>
        <taxon>Craniata</taxon>
        <taxon>Vertebrata</taxon>
        <taxon>Euteleostomi</taxon>
        <taxon>Actinopterygii</taxon>
        <taxon>Neopterygii</taxon>
        <taxon>Teleostei</taxon>
        <taxon>Neoteleostei</taxon>
        <taxon>Acanthomorphata</taxon>
        <taxon>Eupercaria</taxon>
        <taxon>Spariformes</taxon>
        <taxon>Sparidae</taxon>
        <taxon>Sparus</taxon>
    </lineage>
</organism>
<dbReference type="GO" id="GO:0003723">
    <property type="term" value="F:RNA binding"/>
    <property type="evidence" value="ECO:0007669"/>
    <property type="project" value="UniProtKB-KW"/>
</dbReference>
<keyword evidence="4" id="KW-0548">Nucleotidyltransferase</keyword>
<evidence type="ECO:0000313" key="20">
    <source>
        <dbReference type="Ensembl" id="ENSSAUP00010039979.1"/>
    </source>
</evidence>
<dbReference type="PANTHER" id="PTHR37984">
    <property type="entry name" value="PROTEIN CBG26694"/>
    <property type="match status" value="1"/>
</dbReference>
<evidence type="ECO:0000256" key="1">
    <source>
        <dbReference type="ARBA" id="ARBA00010879"/>
    </source>
</evidence>
<evidence type="ECO:0000256" key="3">
    <source>
        <dbReference type="ARBA" id="ARBA00022679"/>
    </source>
</evidence>
<keyword evidence="7" id="KW-0378">Hydrolase</keyword>
<dbReference type="GO" id="GO:0004523">
    <property type="term" value="F:RNA-DNA hybrid ribonuclease activity"/>
    <property type="evidence" value="ECO:0007669"/>
    <property type="project" value="UniProtKB-EC"/>
</dbReference>
<protein>
    <recommendedName>
        <fullName evidence="14">Gypsy retrotransposon integrase-like protein 1</fullName>
        <ecNumber evidence="2">3.1.26.4</ecNumber>
    </recommendedName>
</protein>